<dbReference type="Gene3D" id="1.10.630.10">
    <property type="entry name" value="Cytochrome P450"/>
    <property type="match status" value="1"/>
</dbReference>
<evidence type="ECO:0008006" key="16">
    <source>
        <dbReference type="Google" id="ProtNLM"/>
    </source>
</evidence>
<evidence type="ECO:0000256" key="5">
    <source>
        <dbReference type="ARBA" id="ARBA00022723"/>
    </source>
</evidence>
<dbReference type="GO" id="GO:0004497">
    <property type="term" value="F:monooxygenase activity"/>
    <property type="evidence" value="ECO:0007669"/>
    <property type="project" value="UniProtKB-KW"/>
</dbReference>
<dbReference type="GO" id="GO:0005506">
    <property type="term" value="F:iron ion binding"/>
    <property type="evidence" value="ECO:0007669"/>
    <property type="project" value="InterPro"/>
</dbReference>
<dbReference type="EMBL" id="CP144691">
    <property type="protein sequence ID" value="WVY93345.1"/>
    <property type="molecule type" value="Genomic_DNA"/>
</dbReference>
<evidence type="ECO:0000256" key="9">
    <source>
        <dbReference type="ARBA" id="ARBA00023033"/>
    </source>
</evidence>
<comment type="subcellular location">
    <subcellularLocation>
        <location evidence="1">Membrane</location>
        <topology evidence="1">Single-pass membrane protein</topology>
    </subcellularLocation>
</comment>
<evidence type="ECO:0000313" key="14">
    <source>
        <dbReference type="EMBL" id="WVY93345.1"/>
    </source>
</evidence>
<dbReference type="SUPFAM" id="SSF48264">
    <property type="entry name" value="Cytochrome P450"/>
    <property type="match status" value="1"/>
</dbReference>
<evidence type="ECO:0000256" key="1">
    <source>
        <dbReference type="ARBA" id="ARBA00004167"/>
    </source>
</evidence>
<evidence type="ECO:0000256" key="12">
    <source>
        <dbReference type="RuleBase" id="RU000461"/>
    </source>
</evidence>
<dbReference type="Pfam" id="PF00067">
    <property type="entry name" value="p450"/>
    <property type="match status" value="1"/>
</dbReference>
<evidence type="ECO:0000256" key="11">
    <source>
        <dbReference type="PIRSR" id="PIRSR602401-1"/>
    </source>
</evidence>
<keyword evidence="15" id="KW-1185">Reference proteome</keyword>
<organism evidence="14 15">
    <name type="scientific">Vigna mungo</name>
    <name type="common">Black gram</name>
    <name type="synonym">Phaseolus mungo</name>
    <dbReference type="NCBI Taxonomy" id="3915"/>
    <lineage>
        <taxon>Eukaryota</taxon>
        <taxon>Viridiplantae</taxon>
        <taxon>Streptophyta</taxon>
        <taxon>Embryophyta</taxon>
        <taxon>Tracheophyta</taxon>
        <taxon>Spermatophyta</taxon>
        <taxon>Magnoliopsida</taxon>
        <taxon>eudicotyledons</taxon>
        <taxon>Gunneridae</taxon>
        <taxon>Pentapetalae</taxon>
        <taxon>rosids</taxon>
        <taxon>fabids</taxon>
        <taxon>Fabales</taxon>
        <taxon>Fabaceae</taxon>
        <taxon>Papilionoideae</taxon>
        <taxon>50 kb inversion clade</taxon>
        <taxon>NPAAA clade</taxon>
        <taxon>indigoferoid/millettioid clade</taxon>
        <taxon>Phaseoleae</taxon>
        <taxon>Vigna</taxon>
    </lineage>
</organism>
<evidence type="ECO:0000256" key="3">
    <source>
        <dbReference type="ARBA" id="ARBA00022617"/>
    </source>
</evidence>
<dbReference type="InterPro" id="IPR017972">
    <property type="entry name" value="Cyt_P450_CS"/>
</dbReference>
<dbReference type="GO" id="GO:0016020">
    <property type="term" value="C:membrane"/>
    <property type="evidence" value="ECO:0007669"/>
    <property type="project" value="UniProtKB-SubCell"/>
</dbReference>
<keyword evidence="5 11" id="KW-0479">Metal-binding</keyword>
<dbReference type="PRINTS" id="PR00385">
    <property type="entry name" value="P450"/>
</dbReference>
<evidence type="ECO:0000256" key="6">
    <source>
        <dbReference type="ARBA" id="ARBA00022989"/>
    </source>
</evidence>
<evidence type="ECO:0000256" key="7">
    <source>
        <dbReference type="ARBA" id="ARBA00023002"/>
    </source>
</evidence>
<evidence type="ECO:0000256" key="10">
    <source>
        <dbReference type="ARBA" id="ARBA00023136"/>
    </source>
</evidence>
<keyword evidence="10 13" id="KW-0472">Membrane</keyword>
<feature type="binding site" description="axial binding residue" evidence="11">
    <location>
        <position position="528"/>
    </location>
    <ligand>
        <name>heme</name>
        <dbReference type="ChEBI" id="CHEBI:30413"/>
    </ligand>
    <ligandPart>
        <name>Fe</name>
        <dbReference type="ChEBI" id="CHEBI:18248"/>
    </ligandPart>
</feature>
<dbReference type="PANTHER" id="PTHR24282:SF196">
    <property type="entry name" value="CYTOCHROME P450 714C2"/>
    <property type="match status" value="1"/>
</dbReference>
<keyword evidence="3 11" id="KW-0349">Heme</keyword>
<dbReference type="GO" id="GO:0016705">
    <property type="term" value="F:oxidoreductase activity, acting on paired donors, with incorporation or reduction of molecular oxygen"/>
    <property type="evidence" value="ECO:0007669"/>
    <property type="project" value="InterPro"/>
</dbReference>
<dbReference type="PANTHER" id="PTHR24282">
    <property type="entry name" value="CYTOCHROME P450 FAMILY MEMBER"/>
    <property type="match status" value="1"/>
</dbReference>
<sequence>MNLKELDPKYHAQQHLLTELSSMHPKTSDLHALVFKFSPNTVSDFIIYIFEKRKMSAEKRRCSLTMQLRFDSQFFMSVVFLSFVGLLCFLYTSFVEKPNRLRSKLMKQGISGPPSTILLGNILELQKARSATSKSSSSSQVPSSHNCAALLLPLFDKWRNEYGQVFMFSLGTIQILCVNQPDIVREVTVCTSLDLGKPVYQLKQLGPLVGRGILTSNGTKWVHQRKIIAPELYMEKVKGMMNIISESAASVVNLWSNRIEAEGGVADIKIDECMRNFSGNVISRACFGSNYTKSEEIFLRFVALQELLSWKNMSRFIPGMSYLPTKTNREISTLEKEVKEMILQVVKERRETTFEKDLLQIILENVKDSELSKEAIDDFIVDNCKNIYLAGYETTAVSATWCLMLLAANPDWQDRVRAEVTEICRSGIPDFSMLGKMKQLGMVINETLRLYPPVTAVSREALKDMKFGNLDVPKGFNLWIMVVSLHTNPDIWGDDAYKFNPERFANGTTGCCKLPHVYMPFGVGPRVCLGQNLAIVELKMIIALILSKFTFSLSPHYVHSPTLRLLIEPQHGVNILVKKL</sequence>
<proteinExistence type="inferred from homology"/>
<keyword evidence="9 12" id="KW-0503">Monooxygenase</keyword>
<dbReference type="InterPro" id="IPR002401">
    <property type="entry name" value="Cyt_P450_E_grp-I"/>
</dbReference>
<accession>A0AAQ3MM24</accession>
<feature type="transmembrane region" description="Helical" evidence="13">
    <location>
        <begin position="74"/>
        <end position="94"/>
    </location>
</feature>
<keyword evidence="4 13" id="KW-0812">Transmembrane</keyword>
<evidence type="ECO:0000256" key="2">
    <source>
        <dbReference type="ARBA" id="ARBA00010617"/>
    </source>
</evidence>
<dbReference type="Proteomes" id="UP001374535">
    <property type="component" value="Chromosome 10"/>
</dbReference>
<dbReference type="GO" id="GO:0020037">
    <property type="term" value="F:heme binding"/>
    <property type="evidence" value="ECO:0007669"/>
    <property type="project" value="InterPro"/>
</dbReference>
<keyword evidence="6 13" id="KW-1133">Transmembrane helix</keyword>
<name>A0AAQ3MM24_VIGMU</name>
<evidence type="ECO:0000256" key="4">
    <source>
        <dbReference type="ARBA" id="ARBA00022692"/>
    </source>
</evidence>
<comment type="cofactor">
    <cofactor evidence="11">
        <name>heme</name>
        <dbReference type="ChEBI" id="CHEBI:30413"/>
    </cofactor>
</comment>
<reference evidence="14 15" key="1">
    <citation type="journal article" date="2023" name="Life. Sci Alliance">
        <title>Evolutionary insights into 3D genome organization and epigenetic landscape of Vigna mungo.</title>
        <authorList>
            <person name="Junaid A."/>
            <person name="Singh B."/>
            <person name="Bhatia S."/>
        </authorList>
    </citation>
    <scope>NUCLEOTIDE SEQUENCE [LARGE SCALE GENOMIC DNA]</scope>
    <source>
        <strain evidence="14">Urdbean</strain>
    </source>
</reference>
<dbReference type="InterPro" id="IPR036396">
    <property type="entry name" value="Cyt_P450_sf"/>
</dbReference>
<evidence type="ECO:0000313" key="15">
    <source>
        <dbReference type="Proteomes" id="UP001374535"/>
    </source>
</evidence>
<keyword evidence="7 12" id="KW-0560">Oxidoreductase</keyword>
<gene>
    <name evidence="14" type="ORF">V8G54_032433</name>
</gene>
<dbReference type="PROSITE" id="PS00086">
    <property type="entry name" value="CYTOCHROME_P450"/>
    <property type="match status" value="1"/>
</dbReference>
<dbReference type="InterPro" id="IPR001128">
    <property type="entry name" value="Cyt_P450"/>
</dbReference>
<comment type="similarity">
    <text evidence="2 12">Belongs to the cytochrome P450 family.</text>
</comment>
<dbReference type="PRINTS" id="PR00463">
    <property type="entry name" value="EP450I"/>
</dbReference>
<evidence type="ECO:0000256" key="13">
    <source>
        <dbReference type="SAM" id="Phobius"/>
    </source>
</evidence>
<dbReference type="InterPro" id="IPR050665">
    <property type="entry name" value="Cytochrome_P450_Monooxygen"/>
</dbReference>
<keyword evidence="8 11" id="KW-0408">Iron</keyword>
<dbReference type="AlphaFoldDB" id="A0AAQ3MM24"/>
<protein>
    <recommendedName>
        <fullName evidence="16">Cytochrome P450</fullName>
    </recommendedName>
</protein>
<evidence type="ECO:0000256" key="8">
    <source>
        <dbReference type="ARBA" id="ARBA00023004"/>
    </source>
</evidence>